<dbReference type="AlphaFoldDB" id="A0A834ZB27"/>
<dbReference type="OrthoDB" id="9984778at2759"/>
<feature type="region of interest" description="Disordered" evidence="14">
    <location>
        <begin position="220"/>
        <end position="275"/>
    </location>
</feature>
<evidence type="ECO:0000259" key="16">
    <source>
        <dbReference type="PROSITE" id="PS50089"/>
    </source>
</evidence>
<evidence type="ECO:0000256" key="4">
    <source>
        <dbReference type="ARBA" id="ARBA00012483"/>
    </source>
</evidence>
<dbReference type="Pfam" id="PF13639">
    <property type="entry name" value="zf-RING_2"/>
    <property type="match status" value="1"/>
</dbReference>
<dbReference type="OMA" id="GSACKFQ"/>
<keyword evidence="12 15" id="KW-0472">Membrane</keyword>
<evidence type="ECO:0000256" key="9">
    <source>
        <dbReference type="ARBA" id="ARBA00022786"/>
    </source>
</evidence>
<dbReference type="GO" id="GO:0008270">
    <property type="term" value="F:zinc ion binding"/>
    <property type="evidence" value="ECO:0007669"/>
    <property type="project" value="UniProtKB-KW"/>
</dbReference>
<feature type="domain" description="RING-type" evidence="16">
    <location>
        <begin position="158"/>
        <end position="200"/>
    </location>
</feature>
<dbReference type="SUPFAM" id="SSF57850">
    <property type="entry name" value="RING/U-box"/>
    <property type="match status" value="1"/>
</dbReference>
<dbReference type="Gene3D" id="3.30.40.10">
    <property type="entry name" value="Zinc/RING finger domain, C3HC4 (zinc finger)"/>
    <property type="match status" value="1"/>
</dbReference>
<organism evidence="17 18">
    <name type="scientific">Tetracentron sinense</name>
    <name type="common">Spur-leaf</name>
    <dbReference type="NCBI Taxonomy" id="13715"/>
    <lineage>
        <taxon>Eukaryota</taxon>
        <taxon>Viridiplantae</taxon>
        <taxon>Streptophyta</taxon>
        <taxon>Embryophyta</taxon>
        <taxon>Tracheophyta</taxon>
        <taxon>Spermatophyta</taxon>
        <taxon>Magnoliopsida</taxon>
        <taxon>Trochodendrales</taxon>
        <taxon>Trochodendraceae</taxon>
        <taxon>Tetracentron</taxon>
    </lineage>
</organism>
<evidence type="ECO:0000256" key="12">
    <source>
        <dbReference type="ARBA" id="ARBA00023136"/>
    </source>
</evidence>
<evidence type="ECO:0000313" key="17">
    <source>
        <dbReference type="EMBL" id="KAF8404664.1"/>
    </source>
</evidence>
<accession>A0A834ZB27</accession>
<keyword evidence="5" id="KW-0808">Transferase</keyword>
<keyword evidence="7" id="KW-0479">Metal-binding</keyword>
<dbReference type="SMART" id="SM00184">
    <property type="entry name" value="RING"/>
    <property type="match status" value="1"/>
</dbReference>
<keyword evidence="10" id="KW-0862">Zinc</keyword>
<feature type="compositionally biased region" description="Basic and acidic residues" evidence="14">
    <location>
        <begin position="258"/>
        <end position="270"/>
    </location>
</feature>
<dbReference type="GO" id="GO:0016020">
    <property type="term" value="C:membrane"/>
    <property type="evidence" value="ECO:0007669"/>
    <property type="project" value="UniProtKB-SubCell"/>
</dbReference>
<comment type="catalytic activity">
    <reaction evidence="1">
        <text>S-ubiquitinyl-[E2 ubiquitin-conjugating enzyme]-L-cysteine + [acceptor protein]-L-lysine = [E2 ubiquitin-conjugating enzyme]-L-cysteine + N(6)-ubiquitinyl-[acceptor protein]-L-lysine.</text>
        <dbReference type="EC" id="2.3.2.27"/>
    </reaction>
</comment>
<dbReference type="PANTHER" id="PTHR46913">
    <property type="entry name" value="RING-H2 FINGER PROTEIN ATL16"/>
    <property type="match status" value="1"/>
</dbReference>
<dbReference type="FunFam" id="3.30.40.10:FF:000233">
    <property type="entry name" value="RING-H2 finger protein ATL54"/>
    <property type="match status" value="1"/>
</dbReference>
<sequence>MAFDPPVFNVTEFCLPICNSTLYKEGNCPAIYLSRCSSFCLSFIIPPPVISIDDHTDKNQHVPSLVIIIVAILGAAFLLVSYYAIIVKYCSSWNISRRRPNPPQSGDTHEDFLYENQGPVVDHHIWFITTVGLSQSIINSISICKYNKGEGLVEGTECSVCLSEFEEDETLRLLPKCSHAFHPPCIDTWLRSHKNCPLCRAPIVSNEAGPPVTLMEPNFNSLGSGEELQVGNSESNRGLGSDEVREGGVGTEDVGELGVKDGTRDTDMAKEGGPSPLANCEFRVLSDLTGNHRAVEDGIQPMRRSVSMDLSSASMIRLALANFHPVEVDGSSASQVVQVKKSNLETVPRQGGGNPSIYKLMSSSSIGRSLQKGPVSMKRSFSCGGKFLLSKSGRSRSSILPL</sequence>
<protein>
    <recommendedName>
        <fullName evidence="4">RING-type E3 ubiquitin transferase</fullName>
        <ecNumber evidence="4">2.3.2.27</ecNumber>
    </recommendedName>
</protein>
<keyword evidence="6 15" id="KW-0812">Transmembrane</keyword>
<dbReference type="InterPro" id="IPR013083">
    <property type="entry name" value="Znf_RING/FYVE/PHD"/>
</dbReference>
<evidence type="ECO:0000256" key="7">
    <source>
        <dbReference type="ARBA" id="ARBA00022723"/>
    </source>
</evidence>
<dbReference type="EC" id="2.3.2.27" evidence="4"/>
<comment type="caution">
    <text evidence="17">The sequence shown here is derived from an EMBL/GenBank/DDBJ whole genome shotgun (WGS) entry which is preliminary data.</text>
</comment>
<evidence type="ECO:0000256" key="13">
    <source>
        <dbReference type="PROSITE-ProRule" id="PRU00175"/>
    </source>
</evidence>
<evidence type="ECO:0000256" key="3">
    <source>
        <dbReference type="ARBA" id="ARBA00004906"/>
    </source>
</evidence>
<evidence type="ECO:0000256" key="5">
    <source>
        <dbReference type="ARBA" id="ARBA00022679"/>
    </source>
</evidence>
<reference evidence="17 18" key="1">
    <citation type="submission" date="2020-04" db="EMBL/GenBank/DDBJ databases">
        <title>Plant Genome Project.</title>
        <authorList>
            <person name="Zhang R.-G."/>
        </authorList>
    </citation>
    <scope>NUCLEOTIDE SEQUENCE [LARGE SCALE GENOMIC DNA]</scope>
    <source>
        <strain evidence="17">YNK0</strain>
        <tissue evidence="17">Leaf</tissue>
    </source>
</reference>
<dbReference type="CDD" id="cd16461">
    <property type="entry name" value="RING-H2_EL5-like"/>
    <property type="match status" value="1"/>
</dbReference>
<gene>
    <name evidence="17" type="ORF">HHK36_009552</name>
</gene>
<keyword evidence="18" id="KW-1185">Reference proteome</keyword>
<evidence type="ECO:0000256" key="10">
    <source>
        <dbReference type="ARBA" id="ARBA00022833"/>
    </source>
</evidence>
<evidence type="ECO:0000256" key="2">
    <source>
        <dbReference type="ARBA" id="ARBA00004167"/>
    </source>
</evidence>
<dbReference type="PROSITE" id="PS50089">
    <property type="entry name" value="ZF_RING_2"/>
    <property type="match status" value="1"/>
</dbReference>
<evidence type="ECO:0000313" key="18">
    <source>
        <dbReference type="Proteomes" id="UP000655225"/>
    </source>
</evidence>
<evidence type="ECO:0000256" key="1">
    <source>
        <dbReference type="ARBA" id="ARBA00000900"/>
    </source>
</evidence>
<comment type="pathway">
    <text evidence="3">Protein modification; protein ubiquitination.</text>
</comment>
<dbReference type="GO" id="GO:0061630">
    <property type="term" value="F:ubiquitin protein ligase activity"/>
    <property type="evidence" value="ECO:0007669"/>
    <property type="project" value="UniProtKB-EC"/>
</dbReference>
<evidence type="ECO:0000256" key="14">
    <source>
        <dbReference type="SAM" id="MobiDB-lite"/>
    </source>
</evidence>
<name>A0A834ZB27_TETSI</name>
<evidence type="ECO:0000256" key="8">
    <source>
        <dbReference type="ARBA" id="ARBA00022771"/>
    </source>
</evidence>
<feature type="transmembrane region" description="Helical" evidence="15">
    <location>
        <begin position="65"/>
        <end position="90"/>
    </location>
</feature>
<dbReference type="UniPathway" id="UPA00143"/>
<dbReference type="InterPro" id="IPR001841">
    <property type="entry name" value="Znf_RING"/>
</dbReference>
<dbReference type="Proteomes" id="UP000655225">
    <property type="component" value="Unassembled WGS sequence"/>
</dbReference>
<evidence type="ECO:0000256" key="6">
    <source>
        <dbReference type="ARBA" id="ARBA00022692"/>
    </source>
</evidence>
<dbReference type="PANTHER" id="PTHR46913:SF19">
    <property type="entry name" value="RING-TYPE E3 UBIQUITIN TRANSFERASE"/>
    <property type="match status" value="1"/>
</dbReference>
<evidence type="ECO:0000256" key="15">
    <source>
        <dbReference type="SAM" id="Phobius"/>
    </source>
</evidence>
<dbReference type="GO" id="GO:0016567">
    <property type="term" value="P:protein ubiquitination"/>
    <property type="evidence" value="ECO:0007669"/>
    <property type="project" value="UniProtKB-UniPathway"/>
</dbReference>
<comment type="subcellular location">
    <subcellularLocation>
        <location evidence="2">Membrane</location>
        <topology evidence="2">Single-pass membrane protein</topology>
    </subcellularLocation>
</comment>
<keyword evidence="8 13" id="KW-0863">Zinc-finger</keyword>
<keyword evidence="11 15" id="KW-1133">Transmembrane helix</keyword>
<evidence type="ECO:0000256" key="11">
    <source>
        <dbReference type="ARBA" id="ARBA00022989"/>
    </source>
</evidence>
<keyword evidence="9" id="KW-0833">Ubl conjugation pathway</keyword>
<dbReference type="InterPro" id="IPR044600">
    <property type="entry name" value="ATL1/ATL16-like"/>
</dbReference>
<dbReference type="EMBL" id="JABCRI010000006">
    <property type="protein sequence ID" value="KAF8404664.1"/>
    <property type="molecule type" value="Genomic_DNA"/>
</dbReference>
<proteinExistence type="predicted"/>